<evidence type="ECO:0000313" key="2">
    <source>
        <dbReference type="EMBL" id="BFG02789.1"/>
    </source>
</evidence>
<sequence length="177" mass="20118">MPPMKRICRDDQLPLDDGPVPAYKRRPPYIQNQLRKIREAFGPVQESVTQASPEVTEDSPQSVAEDSPQSVAEDSPQSVAEESPQPVAAPAPRRVLRQINFNTEMDPALSRLLAAADMTTEEIRAERIHKTKEDRLQYLLKKVNAETPPPWDVSTRIWYEIDQLENSIEAYKQKVAK</sequence>
<evidence type="ECO:0000313" key="3">
    <source>
        <dbReference type="Proteomes" id="UP001500889"/>
    </source>
</evidence>
<reference evidence="2 3" key="1">
    <citation type="submission" date="2024-02" db="EMBL/GenBank/DDBJ databases">
        <title>A chromosome-level genome assembly of Drosophila madeirensis, a fruit fly species endemic to Madeira island.</title>
        <authorList>
            <person name="Tomihara K."/>
            <person name="Llopart A."/>
            <person name="Yamamoto D."/>
        </authorList>
    </citation>
    <scope>NUCLEOTIDE SEQUENCE [LARGE SCALE GENOMIC DNA]</scope>
    <source>
        <strain evidence="2 3">RF1</strain>
    </source>
</reference>
<organism evidence="2 3">
    <name type="scientific">Drosophila madeirensis</name>
    <name type="common">Fruit fly</name>
    <dbReference type="NCBI Taxonomy" id="30013"/>
    <lineage>
        <taxon>Eukaryota</taxon>
        <taxon>Metazoa</taxon>
        <taxon>Ecdysozoa</taxon>
        <taxon>Arthropoda</taxon>
        <taxon>Hexapoda</taxon>
        <taxon>Insecta</taxon>
        <taxon>Pterygota</taxon>
        <taxon>Neoptera</taxon>
        <taxon>Endopterygota</taxon>
        <taxon>Diptera</taxon>
        <taxon>Brachycera</taxon>
        <taxon>Muscomorpha</taxon>
        <taxon>Ephydroidea</taxon>
        <taxon>Drosophilidae</taxon>
        <taxon>Drosophila</taxon>
        <taxon>Sophophora</taxon>
    </lineage>
</organism>
<accession>A0AAU9G3R4</accession>
<feature type="region of interest" description="Disordered" evidence="1">
    <location>
        <begin position="41"/>
        <end position="92"/>
    </location>
</feature>
<gene>
    <name evidence="2" type="ORF">DMAD_02201</name>
</gene>
<feature type="region of interest" description="Disordered" evidence="1">
    <location>
        <begin position="1"/>
        <end position="28"/>
    </location>
</feature>
<dbReference type="EMBL" id="AP029266">
    <property type="protein sequence ID" value="BFG02789.1"/>
    <property type="molecule type" value="Genomic_DNA"/>
</dbReference>
<dbReference type="AlphaFoldDB" id="A0AAU9G3R4"/>
<protein>
    <submittedName>
        <fullName evidence="2">Uncharacterized protein</fullName>
    </submittedName>
</protein>
<dbReference type="Proteomes" id="UP001500889">
    <property type="component" value="Chromosome A"/>
</dbReference>
<evidence type="ECO:0000256" key="1">
    <source>
        <dbReference type="SAM" id="MobiDB-lite"/>
    </source>
</evidence>
<feature type="compositionally biased region" description="Polar residues" evidence="1">
    <location>
        <begin position="46"/>
        <end position="80"/>
    </location>
</feature>
<proteinExistence type="predicted"/>
<name>A0AAU9G3R4_DROMD</name>
<keyword evidence="3" id="KW-1185">Reference proteome</keyword>